<dbReference type="EMBL" id="MN739142">
    <property type="protein sequence ID" value="QHS90685.1"/>
    <property type="molecule type" value="Genomic_DNA"/>
</dbReference>
<name>A0A6C0BED8_9ZZZZ</name>
<dbReference type="AlphaFoldDB" id="A0A6C0BED8"/>
<sequence length="247" mass="28411">MQFPSVSEIIISKPKKLMNTFLASMHYKSKKLPLRFAVDSAMCIPISSDVVLVKNKNFMDFVADLNEHIISCVKSNCVEWFNNNMNLELIEEYYVNPLKYDKIYGSVVKLKHDEGKLEKGKKNIIIDVVGLRFLKQKFSIEWTISSIEDVSDKIEFQSVDTDSIFSSDLDDIPEPDPEELLEMKDKYNLLLTNISISIDDEHAKHKEVIKQLDAKKKLLVGIKDKIAEVQNVNDFYEISEAIQNIQS</sequence>
<proteinExistence type="predicted"/>
<reference evidence="1" key="1">
    <citation type="journal article" date="2020" name="Nature">
        <title>Giant virus diversity and host interactions through global metagenomics.</title>
        <authorList>
            <person name="Schulz F."/>
            <person name="Roux S."/>
            <person name="Paez-Espino D."/>
            <person name="Jungbluth S."/>
            <person name="Walsh D.A."/>
            <person name="Denef V.J."/>
            <person name="McMahon K.D."/>
            <person name="Konstantinidis K.T."/>
            <person name="Eloe-Fadrosh E.A."/>
            <person name="Kyrpides N.C."/>
            <person name="Woyke T."/>
        </authorList>
    </citation>
    <scope>NUCLEOTIDE SEQUENCE</scope>
    <source>
        <strain evidence="1">GVMAG-M-3300010354-11</strain>
    </source>
</reference>
<organism evidence="1">
    <name type="scientific">viral metagenome</name>
    <dbReference type="NCBI Taxonomy" id="1070528"/>
    <lineage>
        <taxon>unclassified sequences</taxon>
        <taxon>metagenomes</taxon>
        <taxon>organismal metagenomes</taxon>
    </lineage>
</organism>
<accession>A0A6C0BED8</accession>
<evidence type="ECO:0000313" key="1">
    <source>
        <dbReference type="EMBL" id="QHS90685.1"/>
    </source>
</evidence>
<protein>
    <submittedName>
        <fullName evidence="1">Uncharacterized protein</fullName>
    </submittedName>
</protein>